<evidence type="ECO:0000313" key="1">
    <source>
        <dbReference type="EMBL" id="KAG5607205.1"/>
    </source>
</evidence>
<evidence type="ECO:0000313" key="2">
    <source>
        <dbReference type="Proteomes" id="UP000824120"/>
    </source>
</evidence>
<comment type="caution">
    <text evidence="1">The sequence shown here is derived from an EMBL/GenBank/DDBJ whole genome shotgun (WGS) entry which is preliminary data.</text>
</comment>
<gene>
    <name evidence="1" type="ORF">H5410_028697</name>
</gene>
<name>A0A9J5Z4R0_SOLCO</name>
<sequence length="87" mass="10391">MYEVDIEVGFWYTKINGDVTHRIDARWMKLRLTSRVMCGKMCHQNLKTSEVLVNQEISCQEDESYEDEDRCAGILREIRLEMKIFEI</sequence>
<proteinExistence type="predicted"/>
<dbReference type="EMBL" id="JACXVP010000005">
    <property type="protein sequence ID" value="KAG5607205.1"/>
    <property type="molecule type" value="Genomic_DNA"/>
</dbReference>
<feature type="non-terminal residue" evidence="1">
    <location>
        <position position="87"/>
    </location>
</feature>
<dbReference type="Proteomes" id="UP000824120">
    <property type="component" value="Chromosome 5"/>
</dbReference>
<protein>
    <submittedName>
        <fullName evidence="1">Uncharacterized protein</fullName>
    </submittedName>
</protein>
<reference evidence="1 2" key="1">
    <citation type="submission" date="2020-09" db="EMBL/GenBank/DDBJ databases">
        <title>De no assembly of potato wild relative species, Solanum commersonii.</title>
        <authorList>
            <person name="Cho K."/>
        </authorList>
    </citation>
    <scope>NUCLEOTIDE SEQUENCE [LARGE SCALE GENOMIC DNA]</scope>
    <source>
        <strain evidence="1">LZ3.2</strain>
        <tissue evidence="1">Leaf</tissue>
    </source>
</reference>
<dbReference type="AlphaFoldDB" id="A0A9J5Z4R0"/>
<keyword evidence="2" id="KW-1185">Reference proteome</keyword>
<accession>A0A9J5Z4R0</accession>
<organism evidence="1 2">
    <name type="scientific">Solanum commersonii</name>
    <name type="common">Commerson's wild potato</name>
    <name type="synonym">Commerson's nightshade</name>
    <dbReference type="NCBI Taxonomy" id="4109"/>
    <lineage>
        <taxon>Eukaryota</taxon>
        <taxon>Viridiplantae</taxon>
        <taxon>Streptophyta</taxon>
        <taxon>Embryophyta</taxon>
        <taxon>Tracheophyta</taxon>
        <taxon>Spermatophyta</taxon>
        <taxon>Magnoliopsida</taxon>
        <taxon>eudicotyledons</taxon>
        <taxon>Gunneridae</taxon>
        <taxon>Pentapetalae</taxon>
        <taxon>asterids</taxon>
        <taxon>lamiids</taxon>
        <taxon>Solanales</taxon>
        <taxon>Solanaceae</taxon>
        <taxon>Solanoideae</taxon>
        <taxon>Solaneae</taxon>
        <taxon>Solanum</taxon>
    </lineage>
</organism>